<sequence length="478" mass="52884">MKDHDSMKYKRRTFKALVDIELDGDGDGWVTFDCFSTRKSRSRYYGEKRIGGLLTLRLSLSSLAQRLPTFEASEGQWVQLKVASHASENSVEALVVMFGDNAETVVLHICGITPLKLSNEEYKAFMLAYAPRAPETLIAGVLDFSLQDSGELSIAAYDVGQGNCNAIIDRFEHPRVFFDLGWAPNFHARTRPPRQPNFFSCDHVRVAPVVLSHWDMDHWSYAIARSQYNPASLTTRHEWNRKALARFWIARAPERPEHQVSPLALSFYEALTNKQLMPGISAILLWPDDCTQIRFSEGWLEACEPTMQTPSDSNNTGIAMFVQPKGQGPAILMTGDADFPSIPSLTSNRQLELAGMVAPHHGSKITIAAVPHPKPGTPMKLALSVGKGNEYGHPTQASLDAYKAAGWHGTAVLTQDRQVCWGNHSNEHAHGNILLKFSVDAEDPKCGCWSVPGGCLCLTPSAVPTLPPVAGVKPRRWR</sequence>
<organism evidence="2 3">
    <name type="scientific">Pseudomonas haemolytica</name>
    <dbReference type="NCBI Taxonomy" id="2600065"/>
    <lineage>
        <taxon>Bacteria</taxon>
        <taxon>Pseudomonadati</taxon>
        <taxon>Pseudomonadota</taxon>
        <taxon>Gammaproteobacteria</taxon>
        <taxon>Pseudomonadales</taxon>
        <taxon>Pseudomonadaceae</taxon>
        <taxon>Pseudomonas</taxon>
    </lineage>
</organism>
<dbReference type="RefSeq" id="WP_153871850.1">
    <property type="nucleotide sequence ID" value="NZ_JAEKCT010000005.1"/>
</dbReference>
<dbReference type="PANTHER" id="PTHR30619">
    <property type="entry name" value="DNA INTERNALIZATION/COMPETENCE PROTEIN COMEC/REC2"/>
    <property type="match status" value="1"/>
</dbReference>
<protein>
    <submittedName>
        <fullName evidence="2">Uncharacterized protein</fullName>
    </submittedName>
</protein>
<dbReference type="Proteomes" id="UP000620382">
    <property type="component" value="Unassembled WGS sequence"/>
</dbReference>
<accession>A0A5P1DEG2</accession>
<dbReference type="EMBL" id="VOIW01000005">
    <property type="protein sequence ID" value="MRJ38853.1"/>
    <property type="molecule type" value="Genomic_DNA"/>
</dbReference>
<dbReference type="SUPFAM" id="SSF56281">
    <property type="entry name" value="Metallo-hydrolase/oxidoreductase"/>
    <property type="match status" value="1"/>
</dbReference>
<dbReference type="AlphaFoldDB" id="A0A5P1DEG2"/>
<dbReference type="InterPro" id="IPR036866">
    <property type="entry name" value="RibonucZ/Hydroxyglut_hydro"/>
</dbReference>
<proteinExistence type="predicted"/>
<keyword evidence="4" id="KW-1185">Reference proteome</keyword>
<dbReference type="Proteomes" id="UP000408764">
    <property type="component" value="Unassembled WGS sequence"/>
</dbReference>
<reference evidence="1 4" key="2">
    <citation type="submission" date="2021-01" db="EMBL/GenBank/DDBJ databases">
        <title>Antibiotic resistance and phylogeny of Pseudomonas spp. isolated over three decades from chicken meat in the Norwegian food chain.</title>
        <authorList>
            <person name="Moen B."/>
        </authorList>
    </citation>
    <scope>NUCLEOTIDE SEQUENCE [LARGE SCALE GENOMIC DNA]</scope>
    <source>
        <strain evidence="1 4">MF6766</strain>
    </source>
</reference>
<name>A0A5P1DEG2_9PSED</name>
<comment type="caution">
    <text evidence="2">The sequence shown here is derived from an EMBL/GenBank/DDBJ whole genome shotgun (WGS) entry which is preliminary data.</text>
</comment>
<evidence type="ECO:0000313" key="2">
    <source>
        <dbReference type="EMBL" id="MRJ38853.1"/>
    </source>
</evidence>
<dbReference type="OrthoDB" id="9761531at2"/>
<evidence type="ECO:0000313" key="1">
    <source>
        <dbReference type="EMBL" id="MBK3457773.1"/>
    </source>
</evidence>
<dbReference type="EMBL" id="JAENSR010000001">
    <property type="protein sequence ID" value="MBK3457773.1"/>
    <property type="molecule type" value="Genomic_DNA"/>
</dbReference>
<dbReference type="InterPro" id="IPR052159">
    <property type="entry name" value="Competence_DNA_uptake"/>
</dbReference>
<dbReference type="Gene3D" id="3.60.15.10">
    <property type="entry name" value="Ribonuclease Z/Hydroxyacylglutathione hydrolase-like"/>
    <property type="match status" value="1"/>
</dbReference>
<evidence type="ECO:0000313" key="3">
    <source>
        <dbReference type="Proteomes" id="UP000408764"/>
    </source>
</evidence>
<evidence type="ECO:0000313" key="4">
    <source>
        <dbReference type="Proteomes" id="UP000620382"/>
    </source>
</evidence>
<dbReference type="PANTHER" id="PTHR30619:SF1">
    <property type="entry name" value="RECOMBINATION PROTEIN 2"/>
    <property type="match status" value="1"/>
</dbReference>
<gene>
    <name evidence="2" type="ORF">FRT59_18025</name>
    <name evidence="1" type="ORF">JJD71_01680</name>
</gene>
<reference evidence="2 3" key="1">
    <citation type="submission" date="2019-08" db="EMBL/GenBank/DDBJ databases">
        <title>Pseudomonas haemolytica sp. nov. isolated from raw milk and skim milk concentrate.</title>
        <authorList>
            <person name="Hofmann K."/>
            <person name="Huptas C."/>
            <person name="Doll E."/>
            <person name="Scherer S."/>
            <person name="Wenning M."/>
        </authorList>
    </citation>
    <scope>NUCLEOTIDE SEQUENCE [LARGE SCALE GENOMIC DNA]</scope>
    <source>
        <strain evidence="2 3">DSM 108987</strain>
    </source>
</reference>